<dbReference type="EMBL" id="JAXIVS010000003">
    <property type="protein sequence ID" value="MDY7226860.1"/>
    <property type="molecule type" value="Genomic_DNA"/>
</dbReference>
<organism evidence="2 3">
    <name type="scientific">Hyalangium rubrum</name>
    <dbReference type="NCBI Taxonomy" id="3103134"/>
    <lineage>
        <taxon>Bacteria</taxon>
        <taxon>Pseudomonadati</taxon>
        <taxon>Myxococcota</taxon>
        <taxon>Myxococcia</taxon>
        <taxon>Myxococcales</taxon>
        <taxon>Cystobacterineae</taxon>
        <taxon>Archangiaceae</taxon>
        <taxon>Hyalangium</taxon>
    </lineage>
</organism>
<comment type="caution">
    <text evidence="2">The sequence shown here is derived from an EMBL/GenBank/DDBJ whole genome shotgun (WGS) entry which is preliminary data.</text>
</comment>
<dbReference type="Proteomes" id="UP001291309">
    <property type="component" value="Unassembled WGS sequence"/>
</dbReference>
<proteinExistence type="predicted"/>
<dbReference type="RefSeq" id="WP_321545582.1">
    <property type="nucleotide sequence ID" value="NZ_JAXIVS010000003.1"/>
</dbReference>
<evidence type="ECO:0000313" key="3">
    <source>
        <dbReference type="Proteomes" id="UP001291309"/>
    </source>
</evidence>
<evidence type="ECO:0008006" key="4">
    <source>
        <dbReference type="Google" id="ProtNLM"/>
    </source>
</evidence>
<accession>A0ABU5H0C4</accession>
<name>A0ABU5H0C4_9BACT</name>
<feature type="compositionally biased region" description="Low complexity" evidence="1">
    <location>
        <begin position="28"/>
        <end position="44"/>
    </location>
</feature>
<keyword evidence="3" id="KW-1185">Reference proteome</keyword>
<evidence type="ECO:0000313" key="2">
    <source>
        <dbReference type="EMBL" id="MDY7226860.1"/>
    </source>
</evidence>
<gene>
    <name evidence="2" type="ORF">SYV04_10690</name>
</gene>
<feature type="region of interest" description="Disordered" evidence="1">
    <location>
        <begin position="28"/>
        <end position="67"/>
    </location>
</feature>
<evidence type="ECO:0000256" key="1">
    <source>
        <dbReference type="SAM" id="MobiDB-lite"/>
    </source>
</evidence>
<sequence length="394" mass="41439">MPLSRWSLALTAALCLAGCKREEAATPAPAVADSGPAPAAAKPALSGGTHAATGVGSDTPAAALPPAPRAASSAVSLLKAVDPEKCEWVRQPLPSGEAVVAFSFGAACDRSMVSFSPDGKEGLVFSWPSGEGEVPLAWRVDLAKRTGAPLEIQGLPGGSGAGGQDKPSIEQIGFDTQGRVVAIVTDIFVERTPQKKKGETFITFEGKNYPVSEGAEGLPGLAHAYRLEEGGWKRFETKASGFESDLAAGSAVLEATKALVPTFKASVPVDRMPGAEASESAVKMLDAAFPGQDEGGQWMTLTTPGGKLHYRGVIGGEYLYPSAPVRWEQDGKLEELEGLSAKPDDFLSFQLQEDWLLVANFADQRMTQAWDTRTKKRVLSLEGASAPAFWPKTP</sequence>
<protein>
    <recommendedName>
        <fullName evidence="4">Lipoprotein</fullName>
    </recommendedName>
</protein>
<reference evidence="2 3" key="1">
    <citation type="submission" date="2023-12" db="EMBL/GenBank/DDBJ databases">
        <title>the genome sequence of Hyalangium sp. s54d21.</title>
        <authorList>
            <person name="Zhang X."/>
        </authorList>
    </citation>
    <scope>NUCLEOTIDE SEQUENCE [LARGE SCALE GENOMIC DNA]</scope>
    <source>
        <strain evidence="3">s54d21</strain>
    </source>
</reference>